<keyword evidence="4" id="KW-1185">Reference proteome</keyword>
<proteinExistence type="inferred from homology"/>
<organism evidence="3 4">
    <name type="scientific">Edaphobacter acidisoli</name>
    <dbReference type="NCBI Taxonomy" id="2040573"/>
    <lineage>
        <taxon>Bacteria</taxon>
        <taxon>Pseudomonadati</taxon>
        <taxon>Acidobacteriota</taxon>
        <taxon>Terriglobia</taxon>
        <taxon>Terriglobales</taxon>
        <taxon>Acidobacteriaceae</taxon>
        <taxon>Edaphobacter</taxon>
    </lineage>
</organism>
<dbReference type="AlphaFoldDB" id="A0A916WA70"/>
<sequence>MASFGQTNVGDLPSEIQSIMAKPRYSEATWALRVVDVKSGKVIYDLNSQEKLLTGSVRKLYSVAVTLNQLGTDYRFKTPVFRTGEVDGSGDLRGDLVLVAKGDLTMGGRDNGDDTLAITDFDHNDANALGGAILTAPDPLAGLDKLAQQVAASGITKVSGDVIIDDRLFEAFRVPNQKLLITPIVVNDNRIDVTVLPTQPGEWAQVEWRPHTAAFNVISQVTTVAAGGKTDVTLIQVSPKEGIVKGQIAMDYVSPLPGVKTLVQTFRLDYPEPAQDAAASDYPATFARTTFIESLQRAGVKVRGPLVGPNPSNKLPPPNSYWADSQVAELVSAPYAQYSKLILKISHNLGANLSLMLFGLAHGVNTMPDALEEERSTLTGQYGLNGEGFYFPTNGSGSPDSMASAATTVDLLTFMAGQPTFPAYFDALPILGVDGSLAEIGIDSPARGKVFAKTGTFLDGDKIKAQALAGYIDTRSGRRLAYALFVNDAGEITGIPDVIDVIQDEGKISTIIQQLN</sequence>
<comment type="caution">
    <text evidence="3">The sequence shown here is derived from an EMBL/GenBank/DDBJ whole genome shotgun (WGS) entry which is preliminary data.</text>
</comment>
<reference evidence="3" key="1">
    <citation type="journal article" date="2014" name="Int. J. Syst. Evol. Microbiol.">
        <title>Complete genome sequence of Corynebacterium casei LMG S-19264T (=DSM 44701T), isolated from a smear-ripened cheese.</title>
        <authorList>
            <consortium name="US DOE Joint Genome Institute (JGI-PGF)"/>
            <person name="Walter F."/>
            <person name="Albersmeier A."/>
            <person name="Kalinowski J."/>
            <person name="Ruckert C."/>
        </authorList>
    </citation>
    <scope>NUCLEOTIDE SEQUENCE</scope>
    <source>
        <strain evidence="3">CGMCC 1.15447</strain>
    </source>
</reference>
<name>A0A916WA70_9BACT</name>
<keyword evidence="3" id="KW-0121">Carboxypeptidase</keyword>
<dbReference type="NCBIfam" id="TIGR00666">
    <property type="entry name" value="PBP4"/>
    <property type="match status" value="1"/>
</dbReference>
<evidence type="ECO:0000256" key="2">
    <source>
        <dbReference type="ARBA" id="ARBA00022801"/>
    </source>
</evidence>
<dbReference type="Proteomes" id="UP000648801">
    <property type="component" value="Unassembled WGS sequence"/>
</dbReference>
<protein>
    <submittedName>
        <fullName evidence="3">D-alanyl-D-alanine carboxypeptidase/D-alanyl-D-alanine-endopeptidase</fullName>
    </submittedName>
</protein>
<dbReference type="PANTHER" id="PTHR30023">
    <property type="entry name" value="D-ALANYL-D-ALANINE CARBOXYPEPTIDASE"/>
    <property type="match status" value="1"/>
</dbReference>
<gene>
    <name evidence="3" type="primary">dacB</name>
    <name evidence="3" type="ORF">GCM10011507_34040</name>
</gene>
<dbReference type="InterPro" id="IPR000667">
    <property type="entry name" value="Peptidase_S13"/>
</dbReference>
<keyword evidence="2" id="KW-0378">Hydrolase</keyword>
<evidence type="ECO:0000313" key="3">
    <source>
        <dbReference type="EMBL" id="GGA79970.1"/>
    </source>
</evidence>
<evidence type="ECO:0000256" key="1">
    <source>
        <dbReference type="ARBA" id="ARBA00006096"/>
    </source>
</evidence>
<dbReference type="InterPro" id="IPR012338">
    <property type="entry name" value="Beta-lactam/transpept-like"/>
</dbReference>
<dbReference type="EMBL" id="BMJB01000004">
    <property type="protein sequence ID" value="GGA79970.1"/>
    <property type="molecule type" value="Genomic_DNA"/>
</dbReference>
<comment type="similarity">
    <text evidence="1">Belongs to the peptidase S13 family.</text>
</comment>
<dbReference type="PANTHER" id="PTHR30023:SF0">
    <property type="entry name" value="PENICILLIN-SENSITIVE CARBOXYPEPTIDASE A"/>
    <property type="match status" value="1"/>
</dbReference>
<dbReference type="Pfam" id="PF02113">
    <property type="entry name" value="Peptidase_S13"/>
    <property type="match status" value="1"/>
</dbReference>
<keyword evidence="3" id="KW-0645">Protease</keyword>
<dbReference type="Gene3D" id="3.50.80.20">
    <property type="entry name" value="D-Ala-D-Ala carboxypeptidase C, peptidase S13"/>
    <property type="match status" value="1"/>
</dbReference>
<accession>A0A916WA70</accession>
<reference evidence="3" key="2">
    <citation type="submission" date="2020-09" db="EMBL/GenBank/DDBJ databases">
        <authorList>
            <person name="Sun Q."/>
            <person name="Zhou Y."/>
        </authorList>
    </citation>
    <scope>NUCLEOTIDE SEQUENCE</scope>
    <source>
        <strain evidence="3">CGMCC 1.15447</strain>
    </source>
</reference>
<dbReference type="GO" id="GO:0004185">
    <property type="term" value="F:serine-type carboxypeptidase activity"/>
    <property type="evidence" value="ECO:0007669"/>
    <property type="project" value="InterPro"/>
</dbReference>
<evidence type="ECO:0000313" key="4">
    <source>
        <dbReference type="Proteomes" id="UP000648801"/>
    </source>
</evidence>
<dbReference type="SUPFAM" id="SSF56601">
    <property type="entry name" value="beta-lactamase/transpeptidase-like"/>
    <property type="match status" value="1"/>
</dbReference>
<dbReference type="GO" id="GO:0000270">
    <property type="term" value="P:peptidoglycan metabolic process"/>
    <property type="evidence" value="ECO:0007669"/>
    <property type="project" value="TreeGrafter"/>
</dbReference>
<dbReference type="Gene3D" id="3.40.710.10">
    <property type="entry name" value="DD-peptidase/beta-lactamase superfamily"/>
    <property type="match status" value="1"/>
</dbReference>
<dbReference type="GO" id="GO:0006508">
    <property type="term" value="P:proteolysis"/>
    <property type="evidence" value="ECO:0007669"/>
    <property type="project" value="InterPro"/>
</dbReference>